<organism evidence="1">
    <name type="scientific">marine metagenome</name>
    <dbReference type="NCBI Taxonomy" id="408172"/>
    <lineage>
        <taxon>unclassified sequences</taxon>
        <taxon>metagenomes</taxon>
        <taxon>ecological metagenomes</taxon>
    </lineage>
</organism>
<dbReference type="EMBL" id="UINC01188885">
    <property type="protein sequence ID" value="SVE02313.1"/>
    <property type="molecule type" value="Genomic_DNA"/>
</dbReference>
<gene>
    <name evidence="1" type="ORF">METZ01_LOCUS455167</name>
</gene>
<evidence type="ECO:0000313" key="1">
    <source>
        <dbReference type="EMBL" id="SVE02313.1"/>
    </source>
</evidence>
<proteinExistence type="predicted"/>
<reference evidence="1" key="1">
    <citation type="submission" date="2018-05" db="EMBL/GenBank/DDBJ databases">
        <authorList>
            <person name="Lanie J.A."/>
            <person name="Ng W.-L."/>
            <person name="Kazmierczak K.M."/>
            <person name="Andrzejewski T.M."/>
            <person name="Davidsen T.M."/>
            <person name="Wayne K.J."/>
            <person name="Tettelin H."/>
            <person name="Glass J.I."/>
            <person name="Rusch D."/>
            <person name="Podicherti R."/>
            <person name="Tsui H.-C.T."/>
            <person name="Winkler M.E."/>
        </authorList>
    </citation>
    <scope>NUCLEOTIDE SEQUENCE</scope>
</reference>
<dbReference type="AlphaFoldDB" id="A0A383A3X0"/>
<sequence>MRVIAVGCEYSGVSTLIKGLDDWGKQRGFQHHLDDHFTIPDAFHLSDEEQQAMLDMLPAIKERFQRFQLVYHVRLLHRYRHILLGGFHIEETIYGPRYY</sequence>
<name>A0A383A3X0_9ZZZZ</name>
<protein>
    <submittedName>
        <fullName evidence="1">Uncharacterized protein</fullName>
    </submittedName>
</protein>
<feature type="non-terminal residue" evidence="1">
    <location>
        <position position="99"/>
    </location>
</feature>
<accession>A0A383A3X0</accession>